<feature type="region of interest" description="Disordered" evidence="1">
    <location>
        <begin position="1"/>
        <end position="24"/>
    </location>
</feature>
<feature type="compositionally biased region" description="Basic and acidic residues" evidence="1">
    <location>
        <begin position="152"/>
        <end position="161"/>
    </location>
</feature>
<organism evidence="2 3">
    <name type="scientific">Trichomalopsis sarcophagae</name>
    <dbReference type="NCBI Taxonomy" id="543379"/>
    <lineage>
        <taxon>Eukaryota</taxon>
        <taxon>Metazoa</taxon>
        <taxon>Ecdysozoa</taxon>
        <taxon>Arthropoda</taxon>
        <taxon>Hexapoda</taxon>
        <taxon>Insecta</taxon>
        <taxon>Pterygota</taxon>
        <taxon>Neoptera</taxon>
        <taxon>Endopterygota</taxon>
        <taxon>Hymenoptera</taxon>
        <taxon>Apocrita</taxon>
        <taxon>Proctotrupomorpha</taxon>
        <taxon>Chalcidoidea</taxon>
        <taxon>Pteromalidae</taxon>
        <taxon>Pteromalinae</taxon>
        <taxon>Trichomalopsis</taxon>
    </lineage>
</organism>
<protein>
    <submittedName>
        <fullName evidence="2">Uncharacterized protein</fullName>
    </submittedName>
</protein>
<dbReference type="Proteomes" id="UP000215335">
    <property type="component" value="Unassembled WGS sequence"/>
</dbReference>
<accession>A0A232EHF7</accession>
<comment type="caution">
    <text evidence="2">The sequence shown here is derived from an EMBL/GenBank/DDBJ whole genome shotgun (WGS) entry which is preliminary data.</text>
</comment>
<dbReference type="AlphaFoldDB" id="A0A232EHF7"/>
<feature type="region of interest" description="Disordered" evidence="1">
    <location>
        <begin position="152"/>
        <end position="185"/>
    </location>
</feature>
<feature type="compositionally biased region" description="Acidic residues" evidence="1">
    <location>
        <begin position="176"/>
        <end position="185"/>
    </location>
</feature>
<reference evidence="2 3" key="1">
    <citation type="journal article" date="2017" name="Curr. Biol.">
        <title>The Evolution of Venom by Co-option of Single-Copy Genes.</title>
        <authorList>
            <person name="Martinson E.O."/>
            <person name="Mrinalini"/>
            <person name="Kelkar Y.D."/>
            <person name="Chang C.H."/>
            <person name="Werren J.H."/>
        </authorList>
    </citation>
    <scope>NUCLEOTIDE SEQUENCE [LARGE SCALE GENOMIC DNA]</scope>
    <source>
        <strain evidence="2 3">Alberta</strain>
        <tissue evidence="2">Whole body</tissue>
    </source>
</reference>
<evidence type="ECO:0000256" key="1">
    <source>
        <dbReference type="SAM" id="MobiDB-lite"/>
    </source>
</evidence>
<gene>
    <name evidence="2" type="ORF">TSAR_009938</name>
</gene>
<evidence type="ECO:0000313" key="2">
    <source>
        <dbReference type="EMBL" id="OXU17761.1"/>
    </source>
</evidence>
<proteinExistence type="predicted"/>
<name>A0A232EHF7_9HYME</name>
<keyword evidence="3" id="KW-1185">Reference proteome</keyword>
<evidence type="ECO:0000313" key="3">
    <source>
        <dbReference type="Proteomes" id="UP000215335"/>
    </source>
</evidence>
<dbReference type="EMBL" id="NNAY01004530">
    <property type="protein sequence ID" value="OXU17761.1"/>
    <property type="molecule type" value="Genomic_DNA"/>
</dbReference>
<feature type="compositionally biased region" description="Basic and acidic residues" evidence="1">
    <location>
        <begin position="44"/>
        <end position="57"/>
    </location>
</feature>
<feature type="region of interest" description="Disordered" evidence="1">
    <location>
        <begin position="44"/>
        <end position="75"/>
    </location>
</feature>
<sequence>MGIWMIEKETEEKKEKRSGEKSSRLRTRRLENLKKIERLEKKSTDIDTQERKMKETTVEEVEEESERDKKERKRHKKSLFIRKVLYWRQIENEWWTENMLKIDFDEAKGRKKLRKWRRVAKEENCYVLDEWLSLKEREDRFHLVKIARELDEKKTEKGEKIKSRKKGELKKISEKEADEEPVIEN</sequence>